<evidence type="ECO:0000313" key="2">
    <source>
        <dbReference type="Proteomes" id="UP001501509"/>
    </source>
</evidence>
<sequence>MSGTVKDTKGDGKRAALFVHTWNKNGKSWTPRVALATKFGQVKRGSWSNSKVKYKVTVYVCRVDRFNTTYNCSKDG</sequence>
<keyword evidence="2" id="KW-1185">Reference proteome</keyword>
<reference evidence="1 2" key="1">
    <citation type="journal article" date="2019" name="Int. J. Syst. Evol. Microbiol.">
        <title>The Global Catalogue of Microorganisms (GCM) 10K type strain sequencing project: providing services to taxonomists for standard genome sequencing and annotation.</title>
        <authorList>
            <consortium name="The Broad Institute Genomics Platform"/>
            <consortium name="The Broad Institute Genome Sequencing Center for Infectious Disease"/>
            <person name="Wu L."/>
            <person name="Ma J."/>
        </authorList>
    </citation>
    <scope>NUCLEOTIDE SEQUENCE [LARGE SCALE GENOMIC DNA]</scope>
    <source>
        <strain evidence="1 2">JCM 6833</strain>
    </source>
</reference>
<organism evidence="1 2">
    <name type="scientific">Actinomadura fulvescens</name>
    <dbReference type="NCBI Taxonomy" id="46160"/>
    <lineage>
        <taxon>Bacteria</taxon>
        <taxon>Bacillati</taxon>
        <taxon>Actinomycetota</taxon>
        <taxon>Actinomycetes</taxon>
        <taxon>Streptosporangiales</taxon>
        <taxon>Thermomonosporaceae</taxon>
        <taxon>Actinomadura</taxon>
    </lineage>
</organism>
<dbReference type="RefSeq" id="WP_344545997.1">
    <property type="nucleotide sequence ID" value="NZ_BAAATD010000009.1"/>
</dbReference>
<accession>A0ABN3Q6E2</accession>
<gene>
    <name evidence="1" type="ORF">GCM10010411_61770</name>
</gene>
<name>A0ABN3Q6E2_9ACTN</name>
<proteinExistence type="predicted"/>
<dbReference type="EMBL" id="BAAATD010000009">
    <property type="protein sequence ID" value="GAA2618045.1"/>
    <property type="molecule type" value="Genomic_DNA"/>
</dbReference>
<protein>
    <submittedName>
        <fullName evidence="1">Uncharacterized protein</fullName>
    </submittedName>
</protein>
<comment type="caution">
    <text evidence="1">The sequence shown here is derived from an EMBL/GenBank/DDBJ whole genome shotgun (WGS) entry which is preliminary data.</text>
</comment>
<evidence type="ECO:0000313" key="1">
    <source>
        <dbReference type="EMBL" id="GAA2618045.1"/>
    </source>
</evidence>
<dbReference type="Proteomes" id="UP001501509">
    <property type="component" value="Unassembled WGS sequence"/>
</dbReference>